<dbReference type="HOGENOM" id="CLU_1966061_0_0_10"/>
<dbReference type="Pfam" id="PF12741">
    <property type="entry name" value="SusD-like"/>
    <property type="match status" value="1"/>
</dbReference>
<organism evidence="2 3">
    <name type="scientific">Bacteroides caccae CL03T12C61</name>
    <dbReference type="NCBI Taxonomy" id="997873"/>
    <lineage>
        <taxon>Bacteria</taxon>
        <taxon>Pseudomonadati</taxon>
        <taxon>Bacteroidota</taxon>
        <taxon>Bacteroidia</taxon>
        <taxon>Bacteroidales</taxon>
        <taxon>Bacteroidaceae</taxon>
        <taxon>Bacteroides</taxon>
    </lineage>
</organism>
<dbReference type="AlphaFoldDB" id="I9ESS2"/>
<name>I9ESS2_9BACE</name>
<feature type="region of interest" description="Disordered" evidence="1">
    <location>
        <begin position="86"/>
        <end position="105"/>
    </location>
</feature>
<evidence type="ECO:0000313" key="2">
    <source>
        <dbReference type="EMBL" id="EIY23404.1"/>
    </source>
</evidence>
<keyword evidence="3" id="KW-1185">Reference proteome</keyword>
<dbReference type="Gene3D" id="1.25.40.390">
    <property type="match status" value="1"/>
</dbReference>
<evidence type="ECO:0000313" key="3">
    <source>
        <dbReference type="Proteomes" id="UP000002965"/>
    </source>
</evidence>
<accession>I9ESS2</accession>
<dbReference type="InterPro" id="IPR024302">
    <property type="entry name" value="SusD-like"/>
</dbReference>
<protein>
    <submittedName>
        <fullName evidence="2">Uncharacterized protein</fullName>
    </submittedName>
</protein>
<dbReference type="Proteomes" id="UP000002965">
    <property type="component" value="Unassembled WGS sequence"/>
</dbReference>
<reference evidence="2 3" key="1">
    <citation type="submission" date="2012-02" db="EMBL/GenBank/DDBJ databases">
        <title>The Genome Sequence of Bacteroides caccae CL03T12C61.</title>
        <authorList>
            <consortium name="The Broad Institute Genome Sequencing Platform"/>
            <person name="Earl A."/>
            <person name="Ward D."/>
            <person name="Feldgarden M."/>
            <person name="Gevers D."/>
            <person name="Zitomersky N.L."/>
            <person name="Coyne M.J."/>
            <person name="Comstock L.E."/>
            <person name="Young S.K."/>
            <person name="Zeng Q."/>
            <person name="Gargeya S."/>
            <person name="Fitzgerald M."/>
            <person name="Haas B."/>
            <person name="Abouelleil A."/>
            <person name="Alvarado L."/>
            <person name="Arachchi H.M."/>
            <person name="Berlin A."/>
            <person name="Chapman S.B."/>
            <person name="Gearin G."/>
            <person name="Goldberg J."/>
            <person name="Griggs A."/>
            <person name="Gujja S."/>
            <person name="Hansen M."/>
            <person name="Heiman D."/>
            <person name="Howarth C."/>
            <person name="Larimer J."/>
            <person name="Lui A."/>
            <person name="MacDonald P.J.P."/>
            <person name="McCowen C."/>
            <person name="Montmayeur A."/>
            <person name="Murphy C."/>
            <person name="Neiman D."/>
            <person name="Pearson M."/>
            <person name="Priest M."/>
            <person name="Roberts A."/>
            <person name="Saif S."/>
            <person name="Shea T."/>
            <person name="Sisk P."/>
            <person name="Stolte C."/>
            <person name="Sykes S."/>
            <person name="Wortman J."/>
            <person name="Nusbaum C."/>
            <person name="Birren B."/>
        </authorList>
    </citation>
    <scope>NUCLEOTIDE SEQUENCE [LARGE SCALE GENOMIC DNA]</scope>
    <source>
        <strain evidence="2 3">CL03T12C61</strain>
    </source>
</reference>
<dbReference type="SUPFAM" id="SSF48452">
    <property type="entry name" value="TPR-like"/>
    <property type="match status" value="1"/>
</dbReference>
<dbReference type="EMBL" id="AGXF01000001">
    <property type="protein sequence ID" value="EIY23404.1"/>
    <property type="molecule type" value="Genomic_DNA"/>
</dbReference>
<comment type="caution">
    <text evidence="2">The sequence shown here is derived from an EMBL/GenBank/DDBJ whole genome shotgun (WGS) entry which is preliminary data.</text>
</comment>
<proteinExistence type="predicted"/>
<gene>
    <name evidence="2" type="ORF">HMPREF1061_00136</name>
</gene>
<dbReference type="PATRIC" id="fig|997873.3.peg.147"/>
<evidence type="ECO:0000256" key="1">
    <source>
        <dbReference type="SAM" id="MobiDB-lite"/>
    </source>
</evidence>
<sequence length="127" mass="14789">MDYYNIDEAKKQAYIDGLKNKQDVSGSDKEKALKEIITQKWISIFPNGNEGWAEFRRTDYPELLNIEENNSDGDVPEGKFIKRIKYPQSESFNPNRPMGDNQGTKIWWDVADTNNDNGQRVQPNNFR</sequence>
<dbReference type="InterPro" id="IPR011990">
    <property type="entry name" value="TPR-like_helical_dom_sf"/>
</dbReference>